<keyword evidence="3 5" id="KW-0786">Thiamine pyrophosphate</keyword>
<gene>
    <name evidence="7" type="ORF">HF086_000806</name>
</gene>
<dbReference type="AlphaFoldDB" id="A0A922MER5"/>
<dbReference type="Pfam" id="PF02779">
    <property type="entry name" value="Transket_pyr"/>
    <property type="match status" value="1"/>
</dbReference>
<name>A0A922MER5_SPOEX</name>
<organism evidence="7 8">
    <name type="scientific">Spodoptera exigua</name>
    <name type="common">Beet armyworm</name>
    <name type="synonym">Noctua fulgens</name>
    <dbReference type="NCBI Taxonomy" id="7107"/>
    <lineage>
        <taxon>Eukaryota</taxon>
        <taxon>Metazoa</taxon>
        <taxon>Ecdysozoa</taxon>
        <taxon>Arthropoda</taxon>
        <taxon>Hexapoda</taxon>
        <taxon>Insecta</taxon>
        <taxon>Pterygota</taxon>
        <taxon>Neoptera</taxon>
        <taxon>Endopterygota</taxon>
        <taxon>Lepidoptera</taxon>
        <taxon>Glossata</taxon>
        <taxon>Ditrysia</taxon>
        <taxon>Noctuoidea</taxon>
        <taxon>Noctuidae</taxon>
        <taxon>Amphipyrinae</taxon>
        <taxon>Spodoptera</taxon>
    </lineage>
</organism>
<evidence type="ECO:0000256" key="3">
    <source>
        <dbReference type="ARBA" id="ARBA00023052"/>
    </source>
</evidence>
<comment type="catalytic activity">
    <reaction evidence="5">
        <text>N(6)-[(R)-lipoyl]-L-lysyl-[protein] + pyruvate + H(+) = N(6)-[(R)-S(8)-acetyldihydrolipoyl]-L-lysyl-[protein] + CO2</text>
        <dbReference type="Rhea" id="RHEA:19189"/>
        <dbReference type="Rhea" id="RHEA-COMP:10474"/>
        <dbReference type="Rhea" id="RHEA-COMP:10478"/>
        <dbReference type="ChEBI" id="CHEBI:15361"/>
        <dbReference type="ChEBI" id="CHEBI:15378"/>
        <dbReference type="ChEBI" id="CHEBI:16526"/>
        <dbReference type="ChEBI" id="CHEBI:83099"/>
        <dbReference type="ChEBI" id="CHEBI:83111"/>
        <dbReference type="EC" id="1.2.4.1"/>
    </reaction>
</comment>
<reference evidence="7" key="1">
    <citation type="journal article" date="2021" name="G3 (Bethesda)">
        <title>Genome and transcriptome analysis of the beet armyworm Spodoptera exigua reveals targets for pest control. .</title>
        <authorList>
            <person name="Simon S."/>
            <person name="Breeschoten T."/>
            <person name="Jansen H.J."/>
            <person name="Dirks R.P."/>
            <person name="Schranz M.E."/>
            <person name="Ros V.I.D."/>
        </authorList>
    </citation>
    <scope>NUCLEOTIDE SEQUENCE</scope>
    <source>
        <strain evidence="7">TB_SE_WUR_2020</strain>
    </source>
</reference>
<keyword evidence="2 5" id="KW-0560">Oxidoreductase</keyword>
<dbReference type="Pfam" id="PF02780">
    <property type="entry name" value="Transketolase_C"/>
    <property type="match status" value="1"/>
</dbReference>
<dbReference type="Gene3D" id="3.40.50.970">
    <property type="match status" value="1"/>
</dbReference>
<dbReference type="SUPFAM" id="SSF52922">
    <property type="entry name" value="TK C-terminal domain-like"/>
    <property type="match status" value="1"/>
</dbReference>
<dbReference type="GO" id="GO:0006086">
    <property type="term" value="P:pyruvate decarboxylation to acetyl-CoA"/>
    <property type="evidence" value="ECO:0007669"/>
    <property type="project" value="InterPro"/>
</dbReference>
<dbReference type="PANTHER" id="PTHR11624:SF96">
    <property type="entry name" value="PYRUVATE DEHYDROGENASE E1 COMPONENT SUBUNIT BETA, MITOCHONDRIAL"/>
    <property type="match status" value="1"/>
</dbReference>
<dbReference type="Gene3D" id="3.40.50.920">
    <property type="match status" value="2"/>
</dbReference>
<sequence>MKMALKSSPVIFGWLSRLPRHFSTSSALAAKPMTVRDALNSAIDEEMERDDKVFILGEEVAQYDGAYKVTRGLWKKYGDKRVIDTPITEIGFAGIAVGAAFAGLKPICEFMTFNFSMQAIDHATYDPVVVLEDEILYGVPFPMSDEALDSNFVVPIGKAKVEREGKHITLVCAGRGTDTALNAAKELAGSAGIGAEICARVMESPSFFELDAPVWRVTGADVPMPYARALEDKCSK</sequence>
<accession>A0A922MER5</accession>
<dbReference type="SMART" id="SM00861">
    <property type="entry name" value="Transket_pyr"/>
    <property type="match status" value="1"/>
</dbReference>
<evidence type="ECO:0000256" key="5">
    <source>
        <dbReference type="RuleBase" id="RU364074"/>
    </source>
</evidence>
<comment type="cofactor">
    <cofactor evidence="1 5">
        <name>thiamine diphosphate</name>
        <dbReference type="ChEBI" id="CHEBI:58937"/>
    </cofactor>
</comment>
<comment type="caution">
    <text evidence="7">The sequence shown here is derived from an EMBL/GenBank/DDBJ whole genome shotgun (WGS) entry which is preliminary data.</text>
</comment>
<dbReference type="Proteomes" id="UP000814243">
    <property type="component" value="Unassembled WGS sequence"/>
</dbReference>
<dbReference type="EC" id="1.2.4.1" evidence="5"/>
<protein>
    <recommendedName>
        <fullName evidence="5">Pyruvate dehydrogenase E1 component subunit beta</fullName>
        <ecNumber evidence="5">1.2.4.1</ecNumber>
    </recommendedName>
</protein>
<dbReference type="EMBL" id="JACEFF010000572">
    <property type="protein sequence ID" value="KAH9635085.1"/>
    <property type="molecule type" value="Genomic_DNA"/>
</dbReference>
<dbReference type="PANTHER" id="PTHR11624">
    <property type="entry name" value="DEHYDROGENASE RELATED"/>
    <property type="match status" value="1"/>
</dbReference>
<dbReference type="GO" id="GO:0004739">
    <property type="term" value="F:pyruvate dehydrogenase (acetyl-transferring) activity"/>
    <property type="evidence" value="ECO:0007669"/>
    <property type="project" value="UniProtKB-UniRule"/>
</dbReference>
<comment type="function">
    <text evidence="5">The pyruvate dehydrogenase complex catalyzes the overall conversion of pyruvate to acetyl-CoA and CO2.</text>
</comment>
<dbReference type="InterPro" id="IPR005475">
    <property type="entry name" value="Transketolase-like_Pyr-bd"/>
</dbReference>
<keyword evidence="4 5" id="KW-0670">Pyruvate</keyword>
<evidence type="ECO:0000256" key="4">
    <source>
        <dbReference type="ARBA" id="ARBA00023317"/>
    </source>
</evidence>
<dbReference type="InterPro" id="IPR027110">
    <property type="entry name" value="PDHB_mito-type"/>
</dbReference>
<dbReference type="InterPro" id="IPR033248">
    <property type="entry name" value="Transketolase_C"/>
</dbReference>
<proteinExistence type="predicted"/>
<evidence type="ECO:0000256" key="1">
    <source>
        <dbReference type="ARBA" id="ARBA00001964"/>
    </source>
</evidence>
<dbReference type="InterPro" id="IPR009014">
    <property type="entry name" value="Transketo_C/PFOR_II"/>
</dbReference>
<evidence type="ECO:0000256" key="2">
    <source>
        <dbReference type="ARBA" id="ARBA00023002"/>
    </source>
</evidence>
<evidence type="ECO:0000259" key="6">
    <source>
        <dbReference type="SMART" id="SM00861"/>
    </source>
</evidence>
<feature type="domain" description="Transketolase-like pyrimidine-binding" evidence="6">
    <location>
        <begin position="33"/>
        <end position="180"/>
    </location>
</feature>
<evidence type="ECO:0000313" key="7">
    <source>
        <dbReference type="EMBL" id="KAH9635085.1"/>
    </source>
</evidence>
<dbReference type="SUPFAM" id="SSF52518">
    <property type="entry name" value="Thiamin diphosphate-binding fold (THDP-binding)"/>
    <property type="match status" value="1"/>
</dbReference>
<evidence type="ECO:0000313" key="8">
    <source>
        <dbReference type="Proteomes" id="UP000814243"/>
    </source>
</evidence>
<dbReference type="InterPro" id="IPR029061">
    <property type="entry name" value="THDP-binding"/>
</dbReference>